<evidence type="ECO:0000259" key="2">
    <source>
        <dbReference type="Pfam" id="PF26168"/>
    </source>
</evidence>
<dbReference type="PANTHER" id="PTHR11926:SF1516">
    <property type="entry name" value="GLYCOSYLTRANSFERASE"/>
    <property type="match status" value="1"/>
</dbReference>
<dbReference type="Gene3D" id="3.40.50.2000">
    <property type="entry name" value="Glycogen Phosphorylase B"/>
    <property type="match status" value="1"/>
</dbReference>
<evidence type="ECO:0000313" key="4">
    <source>
        <dbReference type="Proteomes" id="UP001187192"/>
    </source>
</evidence>
<dbReference type="Proteomes" id="UP001187192">
    <property type="component" value="Unassembled WGS sequence"/>
</dbReference>
<dbReference type="InterPro" id="IPR058980">
    <property type="entry name" value="Glyco_transf_N"/>
</dbReference>
<proteinExistence type="inferred from homology"/>
<dbReference type="AlphaFoldDB" id="A0AA87YYU2"/>
<sequence length="136" mass="14760">MASVEEVVASGTCKPHAVCIPFPAQSHIKAMLKFPKLLHQKGFSITFVNTEFNHNRLLRSASPDHHHLLSTGFSDNHFLIETIPDGLPPSDPDSTQGILSLCDSTKKNFAATFLQLLTKINDSTKEAGGGVVSLHL</sequence>
<dbReference type="Gramene" id="FCD_00016771-RA">
    <property type="protein sequence ID" value="FCD_00016771-RA:cds"/>
    <property type="gene ID" value="FCD_00016771"/>
</dbReference>
<protein>
    <recommendedName>
        <fullName evidence="2">Glycosyltransferase N-terminal domain-containing protein</fullName>
    </recommendedName>
</protein>
<feature type="domain" description="Glycosyltransferase N-terminal" evidence="2">
    <location>
        <begin position="18"/>
        <end position="125"/>
    </location>
</feature>
<evidence type="ECO:0000313" key="3">
    <source>
        <dbReference type="EMBL" id="GMN26088.1"/>
    </source>
</evidence>
<organism evidence="3 4">
    <name type="scientific">Ficus carica</name>
    <name type="common">Common fig</name>
    <dbReference type="NCBI Taxonomy" id="3494"/>
    <lineage>
        <taxon>Eukaryota</taxon>
        <taxon>Viridiplantae</taxon>
        <taxon>Streptophyta</taxon>
        <taxon>Embryophyta</taxon>
        <taxon>Tracheophyta</taxon>
        <taxon>Spermatophyta</taxon>
        <taxon>Magnoliopsida</taxon>
        <taxon>eudicotyledons</taxon>
        <taxon>Gunneridae</taxon>
        <taxon>Pentapetalae</taxon>
        <taxon>rosids</taxon>
        <taxon>fabids</taxon>
        <taxon>Rosales</taxon>
        <taxon>Moraceae</taxon>
        <taxon>Ficeae</taxon>
        <taxon>Ficus</taxon>
    </lineage>
</organism>
<reference evidence="3" key="1">
    <citation type="submission" date="2023-07" db="EMBL/GenBank/DDBJ databases">
        <title>draft genome sequence of fig (Ficus carica).</title>
        <authorList>
            <person name="Takahashi T."/>
            <person name="Nishimura K."/>
        </authorList>
    </citation>
    <scope>NUCLEOTIDE SEQUENCE</scope>
</reference>
<comment type="similarity">
    <text evidence="1">Belongs to the UDP-glycosyltransferase family.</text>
</comment>
<dbReference type="SUPFAM" id="SSF53756">
    <property type="entry name" value="UDP-Glycosyltransferase/glycogen phosphorylase"/>
    <property type="match status" value="1"/>
</dbReference>
<accession>A0AA87YYU2</accession>
<dbReference type="GO" id="GO:0080043">
    <property type="term" value="F:quercetin 3-O-glucosyltransferase activity"/>
    <property type="evidence" value="ECO:0007669"/>
    <property type="project" value="TreeGrafter"/>
</dbReference>
<dbReference type="PANTHER" id="PTHR11926">
    <property type="entry name" value="GLUCOSYL/GLUCURONOSYL TRANSFERASES"/>
    <property type="match status" value="1"/>
</dbReference>
<evidence type="ECO:0000256" key="1">
    <source>
        <dbReference type="ARBA" id="ARBA00009995"/>
    </source>
</evidence>
<comment type="caution">
    <text evidence="3">The sequence shown here is derived from an EMBL/GenBank/DDBJ whole genome shotgun (WGS) entry which is preliminary data.</text>
</comment>
<dbReference type="Pfam" id="PF26168">
    <property type="entry name" value="Glyco_transf_N"/>
    <property type="match status" value="1"/>
</dbReference>
<keyword evidence="4" id="KW-1185">Reference proteome</keyword>
<gene>
    <name evidence="3" type="ORF">TIFTF001_051490</name>
</gene>
<dbReference type="GO" id="GO:0080044">
    <property type="term" value="F:quercetin 7-O-glucosyltransferase activity"/>
    <property type="evidence" value="ECO:0007669"/>
    <property type="project" value="TreeGrafter"/>
</dbReference>
<name>A0AA87YYU2_FICCA</name>
<dbReference type="EMBL" id="BTGU01009590">
    <property type="protein sequence ID" value="GMN26088.1"/>
    <property type="molecule type" value="Genomic_DNA"/>
</dbReference>